<reference evidence="3" key="1">
    <citation type="journal article" date="2019" name="Int. J. Syst. Evol. Microbiol.">
        <title>The Global Catalogue of Microorganisms (GCM) 10K type strain sequencing project: providing services to taxonomists for standard genome sequencing and annotation.</title>
        <authorList>
            <consortium name="The Broad Institute Genomics Platform"/>
            <consortium name="The Broad Institute Genome Sequencing Center for Infectious Disease"/>
            <person name="Wu L."/>
            <person name="Ma J."/>
        </authorList>
    </citation>
    <scope>NUCLEOTIDE SEQUENCE [LARGE SCALE GENOMIC DNA]</scope>
    <source>
        <strain evidence="3">KCTC 42903</strain>
    </source>
</reference>
<keyword evidence="1" id="KW-0812">Transmembrane</keyword>
<evidence type="ECO:0000256" key="1">
    <source>
        <dbReference type="SAM" id="Phobius"/>
    </source>
</evidence>
<name>A0ABW5JNQ2_9FLAO</name>
<keyword evidence="3" id="KW-1185">Reference proteome</keyword>
<keyword evidence="1" id="KW-1133">Transmembrane helix</keyword>
<sequence>MLLTLNKALEMLIYYTTLSLLCTPLISQIDIVTVLIIVVIIFSFLLILGVRKSYLLKKENERLNNMDTTIEDENEKPYKDFTDGHMYGKK</sequence>
<protein>
    <submittedName>
        <fullName evidence="2">Uncharacterized protein</fullName>
    </submittedName>
</protein>
<proteinExistence type="predicted"/>
<accession>A0ABW5JNQ2</accession>
<dbReference type="RefSeq" id="WP_388014008.1">
    <property type="nucleotide sequence ID" value="NZ_JBHUDT010000001.1"/>
</dbReference>
<evidence type="ECO:0000313" key="2">
    <source>
        <dbReference type="EMBL" id="MFD2534105.1"/>
    </source>
</evidence>
<keyword evidence="1" id="KW-0472">Membrane</keyword>
<evidence type="ECO:0000313" key="3">
    <source>
        <dbReference type="Proteomes" id="UP001597441"/>
    </source>
</evidence>
<gene>
    <name evidence="2" type="ORF">ACFSQS_03225</name>
</gene>
<dbReference type="EMBL" id="JBHULK010000001">
    <property type="protein sequence ID" value="MFD2534105.1"/>
    <property type="molecule type" value="Genomic_DNA"/>
</dbReference>
<comment type="caution">
    <text evidence="2">The sequence shown here is derived from an EMBL/GenBank/DDBJ whole genome shotgun (WGS) entry which is preliminary data.</text>
</comment>
<organism evidence="2 3">
    <name type="scientific">Gelatiniphilus marinus</name>
    <dbReference type="NCBI Taxonomy" id="1759464"/>
    <lineage>
        <taxon>Bacteria</taxon>
        <taxon>Pseudomonadati</taxon>
        <taxon>Bacteroidota</taxon>
        <taxon>Flavobacteriia</taxon>
        <taxon>Flavobacteriales</taxon>
        <taxon>Flavobacteriaceae</taxon>
        <taxon>Gelatiniphilus</taxon>
    </lineage>
</organism>
<feature type="transmembrane region" description="Helical" evidence="1">
    <location>
        <begin position="25"/>
        <end position="48"/>
    </location>
</feature>
<dbReference type="Proteomes" id="UP001597441">
    <property type="component" value="Unassembled WGS sequence"/>
</dbReference>